<evidence type="ECO:0000313" key="6">
    <source>
        <dbReference type="Proteomes" id="UP000026962"/>
    </source>
</evidence>
<dbReference type="InterPro" id="IPR025287">
    <property type="entry name" value="WAK_GUB"/>
</dbReference>
<dbReference type="PANTHER" id="PTHR33491">
    <property type="entry name" value="OSJNBA0016N04.9 PROTEIN"/>
    <property type="match status" value="1"/>
</dbReference>
<dbReference type="STRING" id="4537.A0A0E0KNY1"/>
<feature type="chain" id="PRO_5002365539" description="Wall-associated receptor kinase galacturonan-binding domain-containing protein" evidence="3">
    <location>
        <begin position="23"/>
        <end position="98"/>
    </location>
</feature>
<name>A0A0E0KNY1_ORYPU</name>
<reference evidence="5" key="1">
    <citation type="submission" date="2015-04" db="UniProtKB">
        <authorList>
            <consortium name="EnsemblPlants"/>
        </authorList>
    </citation>
    <scope>IDENTIFICATION</scope>
</reference>
<dbReference type="Proteomes" id="UP000026962">
    <property type="component" value="Chromosome 4"/>
</dbReference>
<dbReference type="Pfam" id="PF13947">
    <property type="entry name" value="GUB_WAK_bind"/>
    <property type="match status" value="1"/>
</dbReference>
<evidence type="ECO:0000256" key="3">
    <source>
        <dbReference type="SAM" id="SignalP"/>
    </source>
</evidence>
<dbReference type="AlphaFoldDB" id="A0A0E0KNY1"/>
<dbReference type="OMA" id="HHGDNTQ"/>
<comment type="subcellular location">
    <subcellularLocation>
        <location evidence="1">Membrane</location>
        <topology evidence="1">Single-pass membrane protein</topology>
    </subcellularLocation>
</comment>
<dbReference type="EnsemblPlants" id="OPUNC04G06030.1">
    <property type="protein sequence ID" value="OPUNC04G06030.1"/>
    <property type="gene ID" value="OPUNC04G06030"/>
</dbReference>
<feature type="domain" description="Wall-associated receptor kinase galacturonan-binding" evidence="4">
    <location>
        <begin position="39"/>
        <end position="93"/>
    </location>
</feature>
<keyword evidence="2 3" id="KW-0732">Signal</keyword>
<evidence type="ECO:0000256" key="1">
    <source>
        <dbReference type="ARBA" id="ARBA00004167"/>
    </source>
</evidence>
<reference evidence="5" key="2">
    <citation type="submission" date="2018-05" db="EMBL/GenBank/DDBJ databases">
        <title>OpunRS2 (Oryza punctata Reference Sequence Version 2).</title>
        <authorList>
            <person name="Zhang J."/>
            <person name="Kudrna D."/>
            <person name="Lee S."/>
            <person name="Talag J."/>
            <person name="Welchert J."/>
            <person name="Wing R.A."/>
        </authorList>
    </citation>
    <scope>NUCLEOTIDE SEQUENCE [LARGE SCALE GENOMIC DNA]</scope>
</reference>
<accession>A0A0E0KNY1</accession>
<dbReference type="GO" id="GO:0030247">
    <property type="term" value="F:polysaccharide binding"/>
    <property type="evidence" value="ECO:0007669"/>
    <property type="project" value="InterPro"/>
</dbReference>
<evidence type="ECO:0000313" key="5">
    <source>
        <dbReference type="EnsemblPlants" id="OPUNC04G06030.1"/>
    </source>
</evidence>
<keyword evidence="6" id="KW-1185">Reference proteome</keyword>
<dbReference type="Gramene" id="OPUNC04G06030.1">
    <property type="protein sequence ID" value="OPUNC04G06030.1"/>
    <property type="gene ID" value="OPUNC04G06030"/>
</dbReference>
<organism evidence="5">
    <name type="scientific">Oryza punctata</name>
    <name type="common">Red rice</name>
    <dbReference type="NCBI Taxonomy" id="4537"/>
    <lineage>
        <taxon>Eukaryota</taxon>
        <taxon>Viridiplantae</taxon>
        <taxon>Streptophyta</taxon>
        <taxon>Embryophyta</taxon>
        <taxon>Tracheophyta</taxon>
        <taxon>Spermatophyta</taxon>
        <taxon>Magnoliopsida</taxon>
        <taxon>Liliopsida</taxon>
        <taxon>Poales</taxon>
        <taxon>Poaceae</taxon>
        <taxon>BOP clade</taxon>
        <taxon>Oryzoideae</taxon>
        <taxon>Oryzeae</taxon>
        <taxon>Oryzinae</taxon>
        <taxon>Oryza</taxon>
    </lineage>
</organism>
<feature type="signal peptide" evidence="3">
    <location>
        <begin position="1"/>
        <end position="22"/>
    </location>
</feature>
<dbReference type="GO" id="GO:0016020">
    <property type="term" value="C:membrane"/>
    <property type="evidence" value="ECO:0007669"/>
    <property type="project" value="UniProtKB-SubCell"/>
</dbReference>
<evidence type="ECO:0000256" key="2">
    <source>
        <dbReference type="ARBA" id="ARBA00022729"/>
    </source>
</evidence>
<proteinExistence type="predicted"/>
<protein>
    <recommendedName>
        <fullName evidence="4">Wall-associated receptor kinase galacturonan-binding domain-containing protein</fullName>
    </recommendedName>
</protein>
<dbReference type="HOGENOM" id="CLU_182516_0_0_1"/>
<sequence>MGVAPDAVLACLLLLLVSCAGAQPVPALASQGAGFGAGCQKRCGELTFDYPFGIGAGCARGTDFQLICNDTVQLPKLFLNDGFTEVVSNIDQAVATAN</sequence>
<evidence type="ECO:0000259" key="4">
    <source>
        <dbReference type="Pfam" id="PF13947"/>
    </source>
</evidence>